<dbReference type="EMBL" id="JBBKTW010000005">
    <property type="protein sequence ID" value="MEN2989402.1"/>
    <property type="molecule type" value="Genomic_DNA"/>
</dbReference>
<proteinExistence type="predicted"/>
<keyword evidence="2" id="KW-1185">Reference proteome</keyword>
<dbReference type="RefSeq" id="WP_345937559.1">
    <property type="nucleotide sequence ID" value="NZ_JBBKTW010000005.1"/>
</dbReference>
<protein>
    <submittedName>
        <fullName evidence="1">2-dehydro-3-deoxygalactonokinase</fullName>
    </submittedName>
</protein>
<dbReference type="Gene3D" id="3.30.420.310">
    <property type="entry name" value="2-keto-3-deoxy-galactonokinase, C-terminal domain"/>
    <property type="match status" value="1"/>
</dbReference>
<comment type="caution">
    <text evidence="1">The sequence shown here is derived from an EMBL/GenBank/DDBJ whole genome shotgun (WGS) entry which is preliminary data.</text>
</comment>
<organism evidence="1 2">
    <name type="scientific">Tistrella arctica</name>
    <dbReference type="NCBI Taxonomy" id="3133430"/>
    <lineage>
        <taxon>Bacteria</taxon>
        <taxon>Pseudomonadati</taxon>
        <taxon>Pseudomonadota</taxon>
        <taxon>Alphaproteobacteria</taxon>
        <taxon>Geminicoccales</taxon>
        <taxon>Geminicoccaceae</taxon>
        <taxon>Tistrella</taxon>
    </lineage>
</organism>
<dbReference type="InterPro" id="IPR042258">
    <property type="entry name" value="DGOK_N"/>
</dbReference>
<evidence type="ECO:0000313" key="2">
    <source>
        <dbReference type="Proteomes" id="UP001413721"/>
    </source>
</evidence>
<dbReference type="InterPro" id="IPR007729">
    <property type="entry name" value="DGOK"/>
</dbReference>
<gene>
    <name evidence="1" type="ORF">WG926_13895</name>
</gene>
<dbReference type="Gene3D" id="3.30.420.300">
    <property type="entry name" value="2-keto-3-deoxy-galactonokinase, substrate binding domain"/>
    <property type="match status" value="1"/>
</dbReference>
<dbReference type="SUPFAM" id="SSF53067">
    <property type="entry name" value="Actin-like ATPase domain"/>
    <property type="match status" value="1"/>
</dbReference>
<name>A0ABU9YL09_9PROT</name>
<reference evidence="1 2" key="1">
    <citation type="submission" date="2024-03" db="EMBL/GenBank/DDBJ databases">
        <title>High-quality draft genome sequencing of Tistrella sp. BH-R2-4.</title>
        <authorList>
            <person name="Dong C."/>
        </authorList>
    </citation>
    <scope>NUCLEOTIDE SEQUENCE [LARGE SCALE GENOMIC DNA]</scope>
    <source>
        <strain evidence="1 2">BH-R2-4</strain>
    </source>
</reference>
<dbReference type="InterPro" id="IPR043129">
    <property type="entry name" value="ATPase_NBD"/>
</dbReference>
<dbReference type="Proteomes" id="UP001413721">
    <property type="component" value="Unassembled WGS sequence"/>
</dbReference>
<sequence length="321" mass="32982">MTGGGLADLAWIGCDWGGSSLRAFAVGADGRVLAVRRSEDGAGGLTPDGFEPALMALVADWLPDAPPAAIGVLICGMAGSRTGWREAAYCDPLVPLTRLAAAAAAAPAQDPRIRPLILPGYARGDPPDVMRGEETQLLGLIGTEPGFAGLVCLPGTHSKWARIADDRLTASATMMTGEIFALLARQSILRQSLRPAAALVDEAGFRAAVQQGMADPAMVLPAMFALRAADLTGGGTDPERAADRLSGLLIGLELAALPQTGWRAGEAVVVIGAPALAGRYAVALDACGIPARQVSGETLVIAGLRAAHARLVETGSWPHMM</sequence>
<dbReference type="Pfam" id="PF05035">
    <property type="entry name" value="DGOK"/>
    <property type="match status" value="1"/>
</dbReference>
<evidence type="ECO:0000313" key="1">
    <source>
        <dbReference type="EMBL" id="MEN2989402.1"/>
    </source>
</evidence>
<dbReference type="InterPro" id="IPR042257">
    <property type="entry name" value="DGOK_C"/>
</dbReference>
<accession>A0ABU9YL09</accession>